<dbReference type="InterPro" id="IPR037185">
    <property type="entry name" value="EmrE-like"/>
</dbReference>
<feature type="transmembrane region" description="Helical" evidence="6">
    <location>
        <begin position="386"/>
        <end position="406"/>
    </location>
</feature>
<dbReference type="InterPro" id="IPR000620">
    <property type="entry name" value="EamA_dom"/>
</dbReference>
<feature type="transmembrane region" description="Helical" evidence="6">
    <location>
        <begin position="678"/>
        <end position="697"/>
    </location>
</feature>
<keyword evidence="4 6" id="KW-1133">Transmembrane helix</keyword>
<comment type="similarity">
    <text evidence="2">Belongs to the drug/metabolite transporter (DMT) superfamily. Plant drug/metabolite exporter (P-DME) (TC 2.A.7.4) family.</text>
</comment>
<feature type="domain" description="EamA" evidence="7">
    <location>
        <begin position="187"/>
        <end position="325"/>
    </location>
</feature>
<feature type="transmembrane region" description="Helical" evidence="6">
    <location>
        <begin position="76"/>
        <end position="99"/>
    </location>
</feature>
<dbReference type="Proteomes" id="UP000095767">
    <property type="component" value="Unassembled WGS sequence"/>
</dbReference>
<feature type="transmembrane region" description="Helical" evidence="6">
    <location>
        <begin position="589"/>
        <end position="611"/>
    </location>
</feature>
<feature type="transmembrane region" description="Helical" evidence="6">
    <location>
        <begin position="105"/>
        <end position="125"/>
    </location>
</feature>
<dbReference type="EMBL" id="LWDX02037145">
    <property type="protein sequence ID" value="OEL25494.1"/>
    <property type="molecule type" value="Genomic_DNA"/>
</dbReference>
<feature type="transmembrane region" description="Helical" evidence="6">
    <location>
        <begin position="256"/>
        <end position="275"/>
    </location>
</feature>
<dbReference type="SUPFAM" id="SSF103481">
    <property type="entry name" value="Multidrug resistance efflux transporter EmrE"/>
    <property type="match status" value="4"/>
</dbReference>
<protein>
    <submittedName>
        <fullName evidence="8">WAT1-related protein</fullName>
    </submittedName>
</protein>
<dbReference type="Pfam" id="PF00892">
    <property type="entry name" value="EamA"/>
    <property type="match status" value="4"/>
</dbReference>
<feature type="transmembrane region" description="Helical" evidence="6">
    <location>
        <begin position="623"/>
        <end position="646"/>
    </location>
</feature>
<keyword evidence="5 6" id="KW-0472">Membrane</keyword>
<dbReference type="GO" id="GO:0016020">
    <property type="term" value="C:membrane"/>
    <property type="evidence" value="ECO:0007669"/>
    <property type="project" value="UniProtKB-SubCell"/>
</dbReference>
<dbReference type="STRING" id="888268.A0A1E5VK96"/>
<feature type="transmembrane region" description="Helical" evidence="6">
    <location>
        <begin position="479"/>
        <end position="497"/>
    </location>
</feature>
<evidence type="ECO:0000313" key="9">
    <source>
        <dbReference type="Proteomes" id="UP000095767"/>
    </source>
</evidence>
<feature type="transmembrane region" description="Helical" evidence="6">
    <location>
        <begin position="553"/>
        <end position="577"/>
    </location>
</feature>
<feature type="transmembrane region" description="Helical" evidence="6">
    <location>
        <begin position="217"/>
        <end position="236"/>
    </location>
</feature>
<accession>A0A1E5VK96</accession>
<proteinExistence type="inferred from homology"/>
<feature type="domain" description="EamA" evidence="7">
    <location>
        <begin position="17"/>
        <end position="154"/>
    </location>
</feature>
<evidence type="ECO:0000256" key="4">
    <source>
        <dbReference type="ARBA" id="ARBA00022989"/>
    </source>
</evidence>
<feature type="domain" description="EamA" evidence="7">
    <location>
        <begin position="394"/>
        <end position="518"/>
    </location>
</feature>
<dbReference type="AlphaFoldDB" id="A0A1E5VK96"/>
<comment type="subcellular location">
    <subcellularLocation>
        <location evidence="1">Membrane</location>
        <topology evidence="1">Multi-pass membrane protein</topology>
    </subcellularLocation>
</comment>
<feature type="domain" description="EamA" evidence="7">
    <location>
        <begin position="556"/>
        <end position="696"/>
    </location>
</feature>
<organism evidence="8 9">
    <name type="scientific">Dichanthelium oligosanthes</name>
    <dbReference type="NCBI Taxonomy" id="888268"/>
    <lineage>
        <taxon>Eukaryota</taxon>
        <taxon>Viridiplantae</taxon>
        <taxon>Streptophyta</taxon>
        <taxon>Embryophyta</taxon>
        <taxon>Tracheophyta</taxon>
        <taxon>Spermatophyta</taxon>
        <taxon>Magnoliopsida</taxon>
        <taxon>Liliopsida</taxon>
        <taxon>Poales</taxon>
        <taxon>Poaceae</taxon>
        <taxon>PACMAD clade</taxon>
        <taxon>Panicoideae</taxon>
        <taxon>Panicodae</taxon>
        <taxon>Paniceae</taxon>
        <taxon>Dichantheliinae</taxon>
        <taxon>Dichanthelium</taxon>
    </lineage>
</organism>
<feature type="transmembrane region" description="Helical" evidence="6">
    <location>
        <begin position="282"/>
        <end position="301"/>
    </location>
</feature>
<keyword evidence="9" id="KW-1185">Reference proteome</keyword>
<evidence type="ECO:0000313" key="8">
    <source>
        <dbReference type="EMBL" id="OEL25494.1"/>
    </source>
</evidence>
<evidence type="ECO:0000256" key="2">
    <source>
        <dbReference type="ARBA" id="ARBA00007635"/>
    </source>
</evidence>
<comment type="caution">
    <text evidence="8">The sequence shown here is derived from an EMBL/GenBank/DDBJ whole genome shotgun (WGS) entry which is preliminary data.</text>
</comment>
<evidence type="ECO:0000256" key="1">
    <source>
        <dbReference type="ARBA" id="ARBA00004141"/>
    </source>
</evidence>
<evidence type="ECO:0000256" key="5">
    <source>
        <dbReference type="ARBA" id="ARBA00023136"/>
    </source>
</evidence>
<dbReference type="GO" id="GO:0022857">
    <property type="term" value="F:transmembrane transporter activity"/>
    <property type="evidence" value="ECO:0007669"/>
    <property type="project" value="InterPro"/>
</dbReference>
<dbReference type="OrthoDB" id="1728340at2759"/>
<name>A0A1E5VK96_9POAL</name>
<dbReference type="PANTHER" id="PTHR31218">
    <property type="entry name" value="WAT1-RELATED PROTEIN"/>
    <property type="match status" value="1"/>
</dbReference>
<reference evidence="8 9" key="1">
    <citation type="submission" date="2016-09" db="EMBL/GenBank/DDBJ databases">
        <title>The draft genome of Dichanthelium oligosanthes: A C3 panicoid grass species.</title>
        <authorList>
            <person name="Studer A.J."/>
            <person name="Schnable J.C."/>
            <person name="Brutnell T.P."/>
        </authorList>
    </citation>
    <scope>NUCLEOTIDE SEQUENCE [LARGE SCALE GENOMIC DNA]</scope>
    <source>
        <strain evidence="9">cv. Kellogg 1175</strain>
        <tissue evidence="8">Leaf</tissue>
    </source>
</reference>
<evidence type="ECO:0000259" key="7">
    <source>
        <dbReference type="Pfam" id="PF00892"/>
    </source>
</evidence>
<feature type="transmembrane region" description="Helical" evidence="6">
    <location>
        <begin position="137"/>
        <end position="157"/>
    </location>
</feature>
<sequence length="722" mass="78163">MAMGMGSCLGGGLPVAVMLCLNVVAAVMVSLVKVAMDGGMNPLVIVTLQQLTASIFLAPIAFFKERKSRPKLTLEIFAYIFVSAALGAALRQYMIFVALRYTTATFVTAFSNIAPVLTFLLAVATRSEALNLKCKTGIAKLLGTLVSLGGAMVLTLYKGVALTHAAPPHHLHSHPAADAVSRGKWTLGTVAILGNCVCLSCWFLLHGRLARKYPHVYSCNALMSMLSFFQVAVVGLCTQRSISPWIIKSKFQILTVLYAGIVGCGVSFVLVTWCIEKRGAVFVAAFIPVVQIIVSVMDFSILHEQLYLGSVLGSVLVIGGLYLLLWGKRQEALHCPPKVNALRITELRGESYIYIMADESRTNNGEDQPEAVVPIKPPPRAGAFEAAALPLSMVMVQVFTVAMLLLSKLALNAGMRPLVLIVYRNLIATAAVAPLAFIFEREMWKKLKLVVLGWISLNATFGVVLAMGLYYYGLRATNPAYSVIFLNLIPIVTFIIATVVRMKLLGALTCVGGTMIVSLLKGRLLHLWPTHLLKYSSQGNSPAASGSDHHHDMVAGTLFLCGSCLSYASWFIVQAQWQARLGKMFPSRYWATMLTCLSGSIQSFVVGVLLSHDRADWRLKWDLQLLTVVYSGVFNTGITFVAISWAVSRRGPIYPPMFNSLSLIITTVMDSVLLGTNIYAGGLVGTLLVIVGLYAFLLGKGKELQAVVAAKKLQLAGGVEMT</sequence>
<gene>
    <name evidence="8" type="ORF">BAE44_0013481</name>
</gene>
<evidence type="ECO:0000256" key="3">
    <source>
        <dbReference type="ARBA" id="ARBA00022692"/>
    </source>
</evidence>
<evidence type="ECO:0000256" key="6">
    <source>
        <dbReference type="SAM" id="Phobius"/>
    </source>
</evidence>
<feature type="transmembrane region" description="Helical" evidence="6">
    <location>
        <begin position="451"/>
        <end position="473"/>
    </location>
</feature>
<feature type="transmembrane region" description="Helical" evidence="6">
    <location>
        <begin position="418"/>
        <end position="439"/>
    </location>
</feature>
<keyword evidence="3 6" id="KW-0812">Transmembrane</keyword>
<feature type="transmembrane region" description="Helical" evidence="6">
    <location>
        <begin position="185"/>
        <end position="205"/>
    </location>
</feature>
<feature type="transmembrane region" description="Helical" evidence="6">
    <location>
        <begin position="307"/>
        <end position="325"/>
    </location>
</feature>
<dbReference type="InterPro" id="IPR030184">
    <property type="entry name" value="WAT1-related"/>
</dbReference>
<feature type="transmembrane region" description="Helical" evidence="6">
    <location>
        <begin position="42"/>
        <end position="64"/>
    </location>
</feature>